<evidence type="ECO:0000313" key="11">
    <source>
        <dbReference type="EMBL" id="GFH41516.1"/>
    </source>
</evidence>
<evidence type="ECO:0000259" key="10">
    <source>
        <dbReference type="Pfam" id="PF02782"/>
    </source>
</evidence>
<accession>A0A6A0B9P8</accession>
<sequence>MLENKYIAVDIGASSGRLMLSELGESGKLSLQEIHRFKNRFRLKNDLACWDIGHLVQEILLGLQKAKQSGIEICTVGIDTWAVDYCLIDKNGDLISEPVAYRDDRTEGVLPKFAKEMPLEFLYQKTGVQILAFNTVFQLFVENREKLQQADKLLLIPDYLGYVFTGQMVCEKTNASTMAMLNVTTKTWDKKILKILNITEDLFASLVDSGHILGALQTDKFSDYDLPEATFITVASHDTASAVLGTPLKNKHEAYISSGTWSLLGVETHHFNVSQNAFCANYTNEWGAYGTTRFLKNIMGMWLIQEVARNQGYIHSYGKLVELASSHTPFKSFIDVNDERFLNPLNMIETIKDYCIEKTQNSPVSAGGIARVIYDNLALCYAFELAALEKLLGYQMTCLHIVGGGANNHLLNQLTANLTGIKVEAGPSEATAIGNIIMQMLAMKAFDNLPQARAAVKNSFEIRTYEPQIMNQAIFENYVKWRGNK</sequence>
<dbReference type="NCBIfam" id="TIGR02627">
    <property type="entry name" value="rhamnulo_kin"/>
    <property type="match status" value="1"/>
</dbReference>
<keyword evidence="12" id="KW-1185">Reference proteome</keyword>
<keyword evidence="2" id="KW-0808">Transferase</keyword>
<dbReference type="InterPro" id="IPR013449">
    <property type="entry name" value="Rhamnulokinase"/>
</dbReference>
<dbReference type="InterPro" id="IPR000577">
    <property type="entry name" value="Carb_kinase_FGGY"/>
</dbReference>
<dbReference type="PANTHER" id="PTHR10196:SF93">
    <property type="entry name" value="L-RHAMNULOKINASE"/>
    <property type="match status" value="1"/>
</dbReference>
<dbReference type="InterPro" id="IPR043129">
    <property type="entry name" value="ATPase_NBD"/>
</dbReference>
<feature type="domain" description="Carbohydrate kinase FGGY N-terminal" evidence="9">
    <location>
        <begin position="6"/>
        <end position="245"/>
    </location>
</feature>
<evidence type="ECO:0000256" key="7">
    <source>
        <dbReference type="ARBA" id="ARBA00023308"/>
    </source>
</evidence>
<organism evidence="11 12">
    <name type="scientific">Pseudolactococcus hodotermopsidis</name>
    <dbReference type="NCBI Taxonomy" id="2709157"/>
    <lineage>
        <taxon>Bacteria</taxon>
        <taxon>Bacillati</taxon>
        <taxon>Bacillota</taxon>
        <taxon>Bacilli</taxon>
        <taxon>Lactobacillales</taxon>
        <taxon>Streptococcaceae</taxon>
        <taxon>Pseudolactococcus</taxon>
    </lineage>
</organism>
<evidence type="ECO:0000313" key="12">
    <source>
        <dbReference type="Proteomes" id="UP000480303"/>
    </source>
</evidence>
<evidence type="ECO:0000256" key="4">
    <source>
        <dbReference type="ARBA" id="ARBA00022777"/>
    </source>
</evidence>
<dbReference type="EMBL" id="BLLI01000001">
    <property type="protein sequence ID" value="GFH41516.1"/>
    <property type="molecule type" value="Genomic_DNA"/>
</dbReference>
<evidence type="ECO:0000256" key="2">
    <source>
        <dbReference type="ARBA" id="ARBA00022679"/>
    </source>
</evidence>
<dbReference type="PANTHER" id="PTHR10196">
    <property type="entry name" value="SUGAR KINASE"/>
    <property type="match status" value="1"/>
</dbReference>
<dbReference type="InterPro" id="IPR018485">
    <property type="entry name" value="FGGY_C"/>
</dbReference>
<dbReference type="AlphaFoldDB" id="A0A6A0B9P8"/>
<dbReference type="Gene3D" id="3.30.420.40">
    <property type="match status" value="2"/>
</dbReference>
<proteinExistence type="inferred from homology"/>
<dbReference type="CDD" id="cd07771">
    <property type="entry name" value="ASKHA_NBD_FGGY_RhaB-like"/>
    <property type="match status" value="1"/>
</dbReference>
<dbReference type="GO" id="GO:0005524">
    <property type="term" value="F:ATP binding"/>
    <property type="evidence" value="ECO:0007669"/>
    <property type="project" value="UniProtKB-KW"/>
</dbReference>
<dbReference type="Pfam" id="PF02782">
    <property type="entry name" value="FGGY_C"/>
    <property type="match status" value="1"/>
</dbReference>
<dbReference type="Proteomes" id="UP000480303">
    <property type="component" value="Unassembled WGS sequence"/>
</dbReference>
<gene>
    <name evidence="11" type="primary">ermC</name>
    <name evidence="11" type="ORF">Hs30E_00670</name>
</gene>
<evidence type="ECO:0000256" key="3">
    <source>
        <dbReference type="ARBA" id="ARBA00022741"/>
    </source>
</evidence>
<comment type="caution">
    <text evidence="11">The sequence shown here is derived from an EMBL/GenBank/DDBJ whole genome shotgun (WGS) entry which is preliminary data.</text>
</comment>
<keyword evidence="5" id="KW-0067">ATP-binding</keyword>
<dbReference type="GO" id="GO:0019301">
    <property type="term" value="P:rhamnose catabolic process"/>
    <property type="evidence" value="ECO:0007669"/>
    <property type="project" value="UniProtKB-UniRule"/>
</dbReference>
<evidence type="ECO:0000256" key="1">
    <source>
        <dbReference type="ARBA" id="ARBA00009156"/>
    </source>
</evidence>
<dbReference type="GO" id="GO:0004370">
    <property type="term" value="F:glycerol kinase activity"/>
    <property type="evidence" value="ECO:0007669"/>
    <property type="project" value="TreeGrafter"/>
</dbReference>
<dbReference type="GO" id="GO:0008993">
    <property type="term" value="F:rhamnulokinase activity"/>
    <property type="evidence" value="ECO:0007669"/>
    <property type="project" value="UniProtKB-UniRule"/>
</dbReference>
<name>A0A6A0B9P8_9LACT</name>
<reference evidence="11 12" key="1">
    <citation type="submission" date="2020-02" db="EMBL/GenBank/DDBJ databases">
        <title>Draft genome sequence of Lactococcus sp. Hs30E4-3.</title>
        <authorList>
            <person name="Noda S."/>
            <person name="Yuki M."/>
            <person name="Ohkuma M."/>
        </authorList>
    </citation>
    <scope>NUCLEOTIDE SEQUENCE [LARGE SCALE GENOMIC DNA]</scope>
    <source>
        <strain evidence="11 12">Hs30E4-3</strain>
    </source>
</reference>
<dbReference type="PIRSF" id="PIRSF000538">
    <property type="entry name" value="GlpK"/>
    <property type="match status" value="1"/>
</dbReference>
<keyword evidence="7" id="KW-0684">Rhamnose metabolism</keyword>
<keyword evidence="6" id="KW-1015">Disulfide bond</keyword>
<dbReference type="Pfam" id="PF00370">
    <property type="entry name" value="FGGY_N"/>
    <property type="match status" value="1"/>
</dbReference>
<protein>
    <recommendedName>
        <fullName evidence="8">Rhamnulokinase</fullName>
        <ecNumber evidence="8">2.7.1.5</ecNumber>
    </recommendedName>
</protein>
<dbReference type="GO" id="GO:0005829">
    <property type="term" value="C:cytosol"/>
    <property type="evidence" value="ECO:0007669"/>
    <property type="project" value="TreeGrafter"/>
</dbReference>
<evidence type="ECO:0000259" key="9">
    <source>
        <dbReference type="Pfam" id="PF00370"/>
    </source>
</evidence>
<evidence type="ECO:0000256" key="6">
    <source>
        <dbReference type="ARBA" id="ARBA00023157"/>
    </source>
</evidence>
<comment type="similarity">
    <text evidence="1">Belongs to the FGGY kinase family.</text>
</comment>
<evidence type="ECO:0000256" key="8">
    <source>
        <dbReference type="NCBIfam" id="TIGR02627"/>
    </source>
</evidence>
<dbReference type="SUPFAM" id="SSF53067">
    <property type="entry name" value="Actin-like ATPase domain"/>
    <property type="match status" value="2"/>
</dbReference>
<keyword evidence="4 11" id="KW-0418">Kinase</keyword>
<dbReference type="InterPro" id="IPR018484">
    <property type="entry name" value="FGGY_N"/>
</dbReference>
<feature type="domain" description="Carbohydrate kinase FGGY C-terminal" evidence="10">
    <location>
        <begin position="254"/>
        <end position="443"/>
    </location>
</feature>
<evidence type="ECO:0000256" key="5">
    <source>
        <dbReference type="ARBA" id="ARBA00022840"/>
    </source>
</evidence>
<dbReference type="GO" id="GO:0006071">
    <property type="term" value="P:glycerol metabolic process"/>
    <property type="evidence" value="ECO:0007669"/>
    <property type="project" value="TreeGrafter"/>
</dbReference>
<keyword evidence="3" id="KW-0547">Nucleotide-binding</keyword>
<dbReference type="EC" id="2.7.1.5" evidence="8"/>